<protein>
    <submittedName>
        <fullName evidence="2">Ribonuclease HI</fullName>
    </submittedName>
</protein>
<proteinExistence type="predicted"/>
<dbReference type="Proteomes" id="UP000030014">
    <property type="component" value="Unassembled WGS sequence"/>
</dbReference>
<dbReference type="GO" id="GO:0003676">
    <property type="term" value="F:nucleic acid binding"/>
    <property type="evidence" value="ECO:0007669"/>
    <property type="project" value="InterPro"/>
</dbReference>
<dbReference type="Pfam" id="PF00075">
    <property type="entry name" value="RNase_H"/>
    <property type="match status" value="1"/>
</dbReference>
<comment type="caution">
    <text evidence="2">The sequence shown here is derived from an EMBL/GenBank/DDBJ whole genome shotgun (WGS) entry which is preliminary data.</text>
</comment>
<sequence>MAKKVYAIKEGFDNEKNISVKDKIVDSWSECLNYVKGVKGAKYKSFTSIKEAEEYLSDGENLLKKGIDEYPQNIPNFYVDGSYNSGSSKYSYGLVMVEDGVIKYIENGAAENKTGKDVRQIAGELKAAIRSLQYAAENNIKNIVLIHDYVGVCYHATGVWQRREESSEKYYNDFNSIIKENDIKVIFVKVDSHTGDLYNEMVDEFAKAAADVTIKGETKKYLKDKKVVVKNMELKKKFLEILENDCMENIIIDEKYEKNKSKIENKEDCIKTVIEFIKNDKEKAKVYVQSLDSTKKNNLINYLIDNYKL</sequence>
<feature type="domain" description="RNase H type-1" evidence="1">
    <location>
        <begin position="71"/>
        <end position="211"/>
    </location>
</feature>
<dbReference type="Gene3D" id="3.30.420.10">
    <property type="entry name" value="Ribonuclease H-like superfamily/Ribonuclease H"/>
    <property type="match status" value="1"/>
</dbReference>
<dbReference type="AlphaFoldDB" id="A0A0A0IEQ5"/>
<accession>A0A0A0IEQ5</accession>
<dbReference type="InterPro" id="IPR037056">
    <property type="entry name" value="RNase_H1_N_sf"/>
</dbReference>
<dbReference type="Gene3D" id="3.40.970.10">
    <property type="entry name" value="Ribonuclease H1, N-terminal domain"/>
    <property type="match status" value="1"/>
</dbReference>
<dbReference type="SUPFAM" id="SSF55658">
    <property type="entry name" value="L9 N-domain-like"/>
    <property type="match status" value="1"/>
</dbReference>
<dbReference type="GO" id="GO:0004523">
    <property type="term" value="F:RNA-DNA hybrid ribonuclease activity"/>
    <property type="evidence" value="ECO:0007669"/>
    <property type="project" value="InterPro"/>
</dbReference>
<dbReference type="InterPro" id="IPR002156">
    <property type="entry name" value="RNaseH_domain"/>
</dbReference>
<dbReference type="InterPro" id="IPR009027">
    <property type="entry name" value="Ribosomal_bL9/RNase_H1_N"/>
</dbReference>
<dbReference type="SUPFAM" id="SSF53098">
    <property type="entry name" value="Ribonuclease H-like"/>
    <property type="match status" value="1"/>
</dbReference>
<name>A0A0A0IEQ5_CLOBO</name>
<evidence type="ECO:0000313" key="2">
    <source>
        <dbReference type="EMBL" id="KGM99949.1"/>
    </source>
</evidence>
<dbReference type="InterPro" id="IPR011320">
    <property type="entry name" value="RNase_H1_N"/>
</dbReference>
<dbReference type="Pfam" id="PF01693">
    <property type="entry name" value="Cauli_VI"/>
    <property type="match status" value="1"/>
</dbReference>
<gene>
    <name evidence="2" type="ORF">Z955_05070</name>
</gene>
<dbReference type="EMBL" id="JDRY01000026">
    <property type="protein sequence ID" value="KGM99949.1"/>
    <property type="molecule type" value="Genomic_DNA"/>
</dbReference>
<dbReference type="InterPro" id="IPR036397">
    <property type="entry name" value="RNaseH_sf"/>
</dbReference>
<evidence type="ECO:0000259" key="1">
    <source>
        <dbReference type="PROSITE" id="PS50879"/>
    </source>
</evidence>
<organism evidence="2 3">
    <name type="scientific">Clostridium botulinum C/D str. DC5</name>
    <dbReference type="NCBI Taxonomy" id="1443128"/>
    <lineage>
        <taxon>Bacteria</taxon>
        <taxon>Bacillati</taxon>
        <taxon>Bacillota</taxon>
        <taxon>Clostridia</taxon>
        <taxon>Eubacteriales</taxon>
        <taxon>Clostridiaceae</taxon>
        <taxon>Clostridium</taxon>
    </lineage>
</organism>
<dbReference type="CDD" id="cd09277">
    <property type="entry name" value="RNase_HI_bacteria_like"/>
    <property type="match status" value="1"/>
</dbReference>
<dbReference type="PROSITE" id="PS50879">
    <property type="entry name" value="RNASE_H_1"/>
    <property type="match status" value="1"/>
</dbReference>
<evidence type="ECO:0000313" key="3">
    <source>
        <dbReference type="Proteomes" id="UP000030014"/>
    </source>
</evidence>
<dbReference type="InterPro" id="IPR012337">
    <property type="entry name" value="RNaseH-like_sf"/>
</dbReference>
<reference evidence="2 3" key="1">
    <citation type="submission" date="2014-01" db="EMBL/GenBank/DDBJ databases">
        <title>Plasmidome dynamics in the species complex Clostridium novyi sensu lato converts strains of independent lineages into distinctly different pathogens.</title>
        <authorList>
            <person name="Skarin H."/>
            <person name="Segerman B."/>
        </authorList>
    </citation>
    <scope>NUCLEOTIDE SEQUENCE [LARGE SCALE GENOMIC DNA]</scope>
    <source>
        <strain evidence="2 3">DC5</strain>
    </source>
</reference>
<dbReference type="RefSeq" id="WP_039258307.1">
    <property type="nucleotide sequence ID" value="NZ_JDRY01000026.1"/>
</dbReference>